<dbReference type="GO" id="GO:0005743">
    <property type="term" value="C:mitochondrial inner membrane"/>
    <property type="evidence" value="ECO:0007669"/>
    <property type="project" value="UniProtKB-SubCell"/>
</dbReference>
<comment type="subcellular location">
    <subcellularLocation>
        <location evidence="1">Mitochondrion inner membrane</location>
        <topology evidence="1">Multi-pass membrane protein</topology>
    </subcellularLocation>
</comment>
<evidence type="ECO:0000256" key="9">
    <source>
        <dbReference type="ARBA" id="ARBA00023136"/>
    </source>
</evidence>
<evidence type="ECO:0000256" key="7">
    <source>
        <dbReference type="ARBA" id="ARBA00022989"/>
    </source>
</evidence>
<proteinExistence type="inferred from homology"/>
<evidence type="ECO:0000313" key="13">
    <source>
        <dbReference type="EMBL" id="KAL3757817.1"/>
    </source>
</evidence>
<evidence type="ECO:0000256" key="1">
    <source>
        <dbReference type="ARBA" id="ARBA00004448"/>
    </source>
</evidence>
<keyword evidence="7 12" id="KW-1133">Transmembrane helix</keyword>
<evidence type="ECO:0000313" key="14">
    <source>
        <dbReference type="Proteomes" id="UP001530293"/>
    </source>
</evidence>
<keyword evidence="3" id="KW-0813">Transport</keyword>
<dbReference type="EMBL" id="JALLBG020000250">
    <property type="protein sequence ID" value="KAL3757817.1"/>
    <property type="molecule type" value="Genomic_DNA"/>
</dbReference>
<evidence type="ECO:0000256" key="11">
    <source>
        <dbReference type="SAM" id="MobiDB-lite"/>
    </source>
</evidence>
<gene>
    <name evidence="13" type="ORF">ACHAWU_006125</name>
</gene>
<evidence type="ECO:0000256" key="8">
    <source>
        <dbReference type="ARBA" id="ARBA00023128"/>
    </source>
</evidence>
<feature type="repeat" description="Solcar" evidence="10">
    <location>
        <begin position="796"/>
        <end position="880"/>
    </location>
</feature>
<keyword evidence="8" id="KW-0496">Mitochondrion</keyword>
<dbReference type="InterPro" id="IPR023395">
    <property type="entry name" value="MCP_dom_sf"/>
</dbReference>
<dbReference type="Proteomes" id="UP001530293">
    <property type="component" value="Unassembled WGS sequence"/>
</dbReference>
<dbReference type="Gene3D" id="1.50.40.10">
    <property type="entry name" value="Mitochondrial carrier domain"/>
    <property type="match status" value="2"/>
</dbReference>
<accession>A0ABD3M2I5</accession>
<dbReference type="PROSITE" id="PS50920">
    <property type="entry name" value="SOLCAR"/>
    <property type="match status" value="3"/>
</dbReference>
<keyword evidence="14" id="KW-1185">Reference proteome</keyword>
<feature type="transmembrane region" description="Helical" evidence="12">
    <location>
        <begin position="894"/>
        <end position="913"/>
    </location>
</feature>
<evidence type="ECO:0000256" key="5">
    <source>
        <dbReference type="ARBA" id="ARBA00022737"/>
    </source>
</evidence>
<keyword evidence="6" id="KW-0999">Mitochondrion inner membrane</keyword>
<dbReference type="PANTHER" id="PTHR45671">
    <property type="entry name" value="SOLUTE CARRIER FAMILY 25 (MITOCHONDRIAL CARRIER PHOSPHATE CARRIER), MEMBER 3, LIKE-RELATED-RELATED"/>
    <property type="match status" value="1"/>
</dbReference>
<keyword evidence="9 10" id="KW-0472">Membrane</keyword>
<dbReference type="PANTHER" id="PTHR45671:SF12">
    <property type="entry name" value="MITOCHONDRIAL PHOSPHATE CARRIER PROTEIN"/>
    <property type="match status" value="1"/>
</dbReference>
<dbReference type="InterPro" id="IPR044677">
    <property type="entry name" value="SLC25A3/Pic2/Mir1-like"/>
</dbReference>
<protein>
    <submittedName>
        <fullName evidence="13">Uncharacterized protein</fullName>
    </submittedName>
</protein>
<dbReference type="Pfam" id="PF00153">
    <property type="entry name" value="Mito_carr"/>
    <property type="match status" value="3"/>
</dbReference>
<evidence type="ECO:0000256" key="12">
    <source>
        <dbReference type="SAM" id="Phobius"/>
    </source>
</evidence>
<keyword evidence="5" id="KW-0677">Repeat</keyword>
<feature type="compositionally biased region" description="Low complexity" evidence="11">
    <location>
        <begin position="275"/>
        <end position="299"/>
    </location>
</feature>
<comment type="caution">
    <text evidence="13">The sequence shown here is derived from an EMBL/GenBank/DDBJ whole genome shotgun (WGS) entry which is preliminary data.</text>
</comment>
<evidence type="ECO:0000256" key="4">
    <source>
        <dbReference type="ARBA" id="ARBA00022692"/>
    </source>
</evidence>
<keyword evidence="4 10" id="KW-0812">Transmembrane</keyword>
<evidence type="ECO:0000256" key="3">
    <source>
        <dbReference type="ARBA" id="ARBA00022448"/>
    </source>
</evidence>
<feature type="region of interest" description="Disordered" evidence="11">
    <location>
        <begin position="32"/>
        <end position="52"/>
    </location>
</feature>
<comment type="similarity">
    <text evidence="2">Belongs to the mitochondrial carrier (TC 2.A.29) family.</text>
</comment>
<feature type="repeat" description="Solcar" evidence="10">
    <location>
        <begin position="684"/>
        <end position="769"/>
    </location>
</feature>
<dbReference type="SUPFAM" id="SSF103506">
    <property type="entry name" value="Mitochondrial carrier"/>
    <property type="match status" value="1"/>
</dbReference>
<dbReference type="AlphaFoldDB" id="A0ABD3M2I5"/>
<dbReference type="InterPro" id="IPR018108">
    <property type="entry name" value="MCP_transmembrane"/>
</dbReference>
<feature type="region of interest" description="Disordered" evidence="11">
    <location>
        <begin position="275"/>
        <end position="307"/>
    </location>
</feature>
<evidence type="ECO:0000256" key="2">
    <source>
        <dbReference type="ARBA" id="ARBA00006375"/>
    </source>
</evidence>
<sequence length="1002" mass="108800">MPCAFVSTTGQQKLKINHRHRCRRRHKITGSHEMMQHQHRWNRDEKEDDLENYSPTASTMPSIFNQQQQHQLQQTINYDEEDEMMQLQQQHQSSYTTLPRRQFLMASSAIILTTQLFPPTSNAATAATSSSSSSLTEKINFQQSPINKRYGVTLDEPEKIYPLSFITYLSRFLLVFDDKCQAWWYTQARAIPAKSSKEEVERIRLSQFGEFAASVEVGLIDFEGSDDDDDDDPRVGVEKLLNSLVKRYGPSSLTMARENDPSSGDNSTISVASTATTTTTQPTVAAASSSSTTTSSTTSRGPSSREIVKSKEALRQIALLFSLLEEYQPVDAITRLLAADDDAKITDVEMLDGGAGYYPPSSFSAAVTNTTTASLEGSNATTGVPTVTFPDPPTLGTEFGGSKAKGVAIMKPSGRLLSIELTNGGTGYSSTPLVEISYPVSSISGGDGDGNITDSNDRNDEQVVRVQATARAILGKKTSKGRSIDRIELLNPGMGYGSLSSDGSSSVAVTISPPDGSAEGEAAAARAILEYTVSGIDIIDKGSGYAAERPINVVIDPPPPLASSVIKPRSAFAVSYPKGKSTSYGSFIDPRSASVISASISNVDTSQWIAGPTSSQLTALLPSGFGLQYDEKLQRYILSRYSSSNDWSDILSGSLEGKKLKPVNPIFGFRGRSPIEKEKTLDLSKVVRFMASGGICSSVAHFLLTPIDVVKTKVQTKPEVYNSGIVGTFTKVLKEEGVETFFAGWEPTILGFFSSGAFGFFLTEYFRRYYTSLATAAMIAQSSTPEVGASIVTSSLEIPLIVASAATSGFFCSFVLAPFDAVRIRTVSQPDYADNIFGVVARMVEEEGWTSLFSAVPVWFVKEIPYNVFKFLVFDTSTEFMYEAYPAAREDIRLSLLVSLFGGTLGGIAATIVSHPADVVVSELKKSKTEMSAWEAIDRIQERAGLAGFAKGLSLRMIFFSLLVSLQFFFYDSVRIALGVGSDDMKLYLNVLSVALNEKVKQ</sequence>
<evidence type="ECO:0000256" key="6">
    <source>
        <dbReference type="ARBA" id="ARBA00022792"/>
    </source>
</evidence>
<evidence type="ECO:0000256" key="10">
    <source>
        <dbReference type="PROSITE-ProRule" id="PRU00282"/>
    </source>
</evidence>
<feature type="repeat" description="Solcar" evidence="10">
    <location>
        <begin position="894"/>
        <end position="977"/>
    </location>
</feature>
<name>A0ABD3M2I5_9STRA</name>
<organism evidence="13 14">
    <name type="scientific">Discostella pseudostelligera</name>
    <dbReference type="NCBI Taxonomy" id="259834"/>
    <lineage>
        <taxon>Eukaryota</taxon>
        <taxon>Sar</taxon>
        <taxon>Stramenopiles</taxon>
        <taxon>Ochrophyta</taxon>
        <taxon>Bacillariophyta</taxon>
        <taxon>Coscinodiscophyceae</taxon>
        <taxon>Thalassiosirophycidae</taxon>
        <taxon>Stephanodiscales</taxon>
        <taxon>Stephanodiscaceae</taxon>
        <taxon>Discostella</taxon>
    </lineage>
</organism>
<feature type="transmembrane region" description="Helical" evidence="12">
    <location>
        <begin position="953"/>
        <end position="971"/>
    </location>
</feature>
<reference evidence="13 14" key="1">
    <citation type="submission" date="2024-10" db="EMBL/GenBank/DDBJ databases">
        <title>Updated reference genomes for cyclostephanoid diatoms.</title>
        <authorList>
            <person name="Roberts W.R."/>
            <person name="Alverson A.J."/>
        </authorList>
    </citation>
    <scope>NUCLEOTIDE SEQUENCE [LARGE SCALE GENOMIC DNA]</scope>
    <source>
        <strain evidence="13 14">AJA232-27</strain>
    </source>
</reference>